<accession>A0A1L7X6S0</accession>
<dbReference type="STRING" id="576137.A0A1L7X6S0"/>
<protein>
    <recommendedName>
        <fullName evidence="2">Ubiquitin-like domain-containing protein</fullName>
    </recommendedName>
</protein>
<dbReference type="InterPro" id="IPR050158">
    <property type="entry name" value="Ubiquitin_ubiquitin-like"/>
</dbReference>
<reference evidence="3 4" key="1">
    <citation type="submission" date="2016-03" db="EMBL/GenBank/DDBJ databases">
        <authorList>
            <person name="Ploux O."/>
        </authorList>
    </citation>
    <scope>NUCLEOTIDE SEQUENCE [LARGE SCALE GENOMIC DNA]</scope>
    <source>
        <strain evidence="3 4">UAMH 11012</strain>
    </source>
</reference>
<dbReference type="SMART" id="SM00213">
    <property type="entry name" value="UBQ"/>
    <property type="match status" value="1"/>
</dbReference>
<dbReference type="InterPro" id="IPR022617">
    <property type="entry name" value="Rad60/SUMO-like_dom"/>
</dbReference>
<dbReference type="OrthoDB" id="3553348at2759"/>
<dbReference type="InterPro" id="IPR029071">
    <property type="entry name" value="Ubiquitin-like_domsf"/>
</dbReference>
<evidence type="ECO:0000313" key="4">
    <source>
        <dbReference type="Proteomes" id="UP000184330"/>
    </source>
</evidence>
<dbReference type="EMBL" id="FJOG01000016">
    <property type="protein sequence ID" value="CZR60727.1"/>
    <property type="molecule type" value="Genomic_DNA"/>
</dbReference>
<dbReference type="PANTHER" id="PTHR10666">
    <property type="entry name" value="UBIQUITIN"/>
    <property type="match status" value="1"/>
</dbReference>
<dbReference type="PROSITE" id="PS50053">
    <property type="entry name" value="UBIQUITIN_2"/>
    <property type="match status" value="1"/>
</dbReference>
<dbReference type="SUPFAM" id="SSF54236">
    <property type="entry name" value="Ubiquitin-like"/>
    <property type="match status" value="1"/>
</dbReference>
<dbReference type="Pfam" id="PF11976">
    <property type="entry name" value="Rad60-SLD"/>
    <property type="match status" value="1"/>
</dbReference>
<evidence type="ECO:0000259" key="2">
    <source>
        <dbReference type="PROSITE" id="PS50053"/>
    </source>
</evidence>
<sequence>MSGRRKSQRSSTLKRDHEEPIIITDSPTASPAKRQRNESKIPKTTLTISAAAMTTNVPDAVIRVYQQMLPNNSEGIAFLFGSRFSDALRVPAERVAIQYHVTKDDAIEELRRLLVIKAFTADEDATKISPTPLMDELWHAAILDTRLYADLQDALGVVLHHRPSGASEQETELRAKRLTAMKAMYSAFFSTDPLDYTPPPPSRPQLTGHPRNPITIFVMTPAGKTLSMTVDKRTTIDKVESALQRSEGIPVIEQRLLFNGNRLWDGNTLEDNNVDDEDTLELRVAQNGC</sequence>
<dbReference type="PRINTS" id="PR00348">
    <property type="entry name" value="UBIQUITIN"/>
</dbReference>
<dbReference type="Gene3D" id="3.10.20.90">
    <property type="entry name" value="Phosphatidylinositol 3-kinase Catalytic Subunit, Chain A, domain 1"/>
    <property type="match status" value="1"/>
</dbReference>
<dbReference type="InterPro" id="IPR000626">
    <property type="entry name" value="Ubiquitin-like_dom"/>
</dbReference>
<dbReference type="InterPro" id="IPR019956">
    <property type="entry name" value="Ubiquitin_dom"/>
</dbReference>
<organism evidence="3 4">
    <name type="scientific">Phialocephala subalpina</name>
    <dbReference type="NCBI Taxonomy" id="576137"/>
    <lineage>
        <taxon>Eukaryota</taxon>
        <taxon>Fungi</taxon>
        <taxon>Dikarya</taxon>
        <taxon>Ascomycota</taxon>
        <taxon>Pezizomycotina</taxon>
        <taxon>Leotiomycetes</taxon>
        <taxon>Helotiales</taxon>
        <taxon>Mollisiaceae</taxon>
        <taxon>Phialocephala</taxon>
        <taxon>Phialocephala fortinii species complex</taxon>
    </lineage>
</organism>
<proteinExistence type="predicted"/>
<gene>
    <name evidence="3" type="ORF">PAC_10623</name>
</gene>
<dbReference type="AlphaFoldDB" id="A0A1L7X6S0"/>
<evidence type="ECO:0000313" key="3">
    <source>
        <dbReference type="EMBL" id="CZR60727.1"/>
    </source>
</evidence>
<dbReference type="Proteomes" id="UP000184330">
    <property type="component" value="Unassembled WGS sequence"/>
</dbReference>
<feature type="domain" description="Ubiquitin-like" evidence="2">
    <location>
        <begin position="214"/>
        <end position="289"/>
    </location>
</feature>
<feature type="region of interest" description="Disordered" evidence="1">
    <location>
        <begin position="1"/>
        <end position="42"/>
    </location>
</feature>
<keyword evidence="4" id="KW-1185">Reference proteome</keyword>
<name>A0A1L7X6S0_9HELO</name>
<evidence type="ECO:0000256" key="1">
    <source>
        <dbReference type="SAM" id="MobiDB-lite"/>
    </source>
</evidence>